<proteinExistence type="predicted"/>
<dbReference type="AlphaFoldDB" id="A0A3S5AZV0"/>
<dbReference type="EMBL" id="CAAALY010252217">
    <property type="protein sequence ID" value="VEL36430.1"/>
    <property type="molecule type" value="Genomic_DNA"/>
</dbReference>
<evidence type="ECO:0000313" key="2">
    <source>
        <dbReference type="Proteomes" id="UP000784294"/>
    </source>
</evidence>
<evidence type="ECO:0000313" key="1">
    <source>
        <dbReference type="EMBL" id="VEL36430.1"/>
    </source>
</evidence>
<keyword evidence="2" id="KW-1185">Reference proteome</keyword>
<sequence>MGSEAYQHISDTPLANWPAKAKLNQTRSTISARVRSWPIADIGNHDGGEMGRQAVNDRPVLAGHRLDPLSTHFLSPLLFPPTLVPTTATPTSTSIFSTQPTQTPIPTSGQPAMAGLGPRRYFGTGLAAVLLVNWPAVPSHASRAGA</sequence>
<organism evidence="1 2">
    <name type="scientific">Protopolystoma xenopodis</name>
    <dbReference type="NCBI Taxonomy" id="117903"/>
    <lineage>
        <taxon>Eukaryota</taxon>
        <taxon>Metazoa</taxon>
        <taxon>Spiralia</taxon>
        <taxon>Lophotrochozoa</taxon>
        <taxon>Platyhelminthes</taxon>
        <taxon>Monogenea</taxon>
        <taxon>Polyopisthocotylea</taxon>
        <taxon>Polystomatidea</taxon>
        <taxon>Polystomatidae</taxon>
        <taxon>Protopolystoma</taxon>
    </lineage>
</organism>
<gene>
    <name evidence="1" type="ORF">PXEA_LOCUS29870</name>
</gene>
<comment type="caution">
    <text evidence="1">The sequence shown here is derived from an EMBL/GenBank/DDBJ whole genome shotgun (WGS) entry which is preliminary data.</text>
</comment>
<reference evidence="1" key="1">
    <citation type="submission" date="2018-11" db="EMBL/GenBank/DDBJ databases">
        <authorList>
            <consortium name="Pathogen Informatics"/>
        </authorList>
    </citation>
    <scope>NUCLEOTIDE SEQUENCE</scope>
</reference>
<accession>A0A3S5AZV0</accession>
<protein>
    <submittedName>
        <fullName evidence="1">Uncharacterized protein</fullName>
    </submittedName>
</protein>
<dbReference type="Proteomes" id="UP000784294">
    <property type="component" value="Unassembled WGS sequence"/>
</dbReference>
<name>A0A3S5AZV0_9PLAT</name>